<dbReference type="InterPro" id="IPR024344">
    <property type="entry name" value="MDMPI_metal-binding"/>
</dbReference>
<dbReference type="AlphaFoldDB" id="A0A1D7VLN5"/>
<dbReference type="SUPFAM" id="SSF109854">
    <property type="entry name" value="DinB/YfiT-like putative metalloenzymes"/>
    <property type="match status" value="1"/>
</dbReference>
<proteinExistence type="predicted"/>
<dbReference type="NCBIfam" id="TIGR03086">
    <property type="entry name" value="TIGR03086 family metal-binding protein"/>
    <property type="match status" value="1"/>
</dbReference>
<reference evidence="2 3" key="1">
    <citation type="submission" date="2016-09" db="EMBL/GenBank/DDBJ databases">
        <title>Complete genome sequencing of Streptomyces lydicus 103 and metabolic pathways analysis of antibiotic biosynthesis.</title>
        <authorList>
            <person name="Jia N."/>
            <person name="Ding M.-Z."/>
            <person name="Gao F."/>
            <person name="Yuan Y.-J."/>
        </authorList>
    </citation>
    <scope>NUCLEOTIDE SEQUENCE [LARGE SCALE GENOMIC DNA]</scope>
    <source>
        <strain evidence="2 3">103</strain>
    </source>
</reference>
<keyword evidence="3" id="KW-1185">Reference proteome</keyword>
<dbReference type="Proteomes" id="UP000094094">
    <property type="component" value="Chromosome"/>
</dbReference>
<dbReference type="Pfam" id="PF11716">
    <property type="entry name" value="MDMPI_N"/>
    <property type="match status" value="1"/>
</dbReference>
<dbReference type="Gene3D" id="1.20.120.450">
    <property type="entry name" value="dinb family like domain"/>
    <property type="match status" value="1"/>
</dbReference>
<sequence length="191" mass="20555">MNAIDSRPQFLGALEQLEKLVRGLDPALLDHPTPCDAYDLRGLLGHTIGAIHRIAYIGEGGRGLDLPAAAGRIADTDWGGAAGRACARAAAAWADDDKLDREFEVPWGVVTGRLALSGYLMEIVTHTWDIAQVIAPETQLDEDLARTAFTLAQKILPAEPRGGEVPFAEVHPVPDDADIHRRLAAWLGRAV</sequence>
<feature type="domain" description="Mycothiol-dependent maleylpyruvate isomerase metal-binding" evidence="1">
    <location>
        <begin position="13"/>
        <end position="131"/>
    </location>
</feature>
<dbReference type="RefSeq" id="WP_069569775.1">
    <property type="nucleotide sequence ID" value="NZ_CP017157.1"/>
</dbReference>
<dbReference type="EMBL" id="CP017157">
    <property type="protein sequence ID" value="AOP47631.1"/>
    <property type="molecule type" value="Genomic_DNA"/>
</dbReference>
<dbReference type="InterPro" id="IPR034660">
    <property type="entry name" value="DinB/YfiT-like"/>
</dbReference>
<gene>
    <name evidence="2" type="ORF">SL103_16415</name>
</gene>
<dbReference type="OrthoDB" id="5185819at2"/>
<dbReference type="GO" id="GO:0046872">
    <property type="term" value="F:metal ion binding"/>
    <property type="evidence" value="ECO:0007669"/>
    <property type="project" value="InterPro"/>
</dbReference>
<accession>A0A1D7VLN5</accession>
<protein>
    <submittedName>
        <fullName evidence="2">TIGR03086 family protein</fullName>
    </submittedName>
</protein>
<evidence type="ECO:0000313" key="2">
    <source>
        <dbReference type="EMBL" id="AOP47631.1"/>
    </source>
</evidence>
<evidence type="ECO:0000259" key="1">
    <source>
        <dbReference type="Pfam" id="PF11716"/>
    </source>
</evidence>
<dbReference type="NCBIfam" id="TIGR03083">
    <property type="entry name" value="maleylpyruvate isomerase family mycothiol-dependent enzyme"/>
    <property type="match status" value="1"/>
</dbReference>
<evidence type="ECO:0000313" key="3">
    <source>
        <dbReference type="Proteomes" id="UP000094094"/>
    </source>
</evidence>
<dbReference type="InterPro" id="IPR017520">
    <property type="entry name" value="CHP03086"/>
</dbReference>
<dbReference type="KEGG" id="slc:SL103_16415"/>
<organism evidence="2 3">
    <name type="scientific">Streptomyces lydicus</name>
    <dbReference type="NCBI Taxonomy" id="47763"/>
    <lineage>
        <taxon>Bacteria</taxon>
        <taxon>Bacillati</taxon>
        <taxon>Actinomycetota</taxon>
        <taxon>Actinomycetes</taxon>
        <taxon>Kitasatosporales</taxon>
        <taxon>Streptomycetaceae</taxon>
        <taxon>Streptomyces</taxon>
    </lineage>
</organism>
<dbReference type="InterPro" id="IPR017517">
    <property type="entry name" value="Maleyloyr_isom"/>
</dbReference>
<name>A0A1D7VLN5_9ACTN</name>